<dbReference type="GO" id="GO:0031902">
    <property type="term" value="C:late endosome membrane"/>
    <property type="evidence" value="ECO:0007669"/>
    <property type="project" value="UniProtKB-SubCell"/>
</dbReference>
<dbReference type="InterPro" id="IPR037519">
    <property type="entry name" value="LITAF_fam"/>
</dbReference>
<evidence type="ECO:0000256" key="2">
    <source>
        <dbReference type="ARBA" id="ARBA00004481"/>
    </source>
</evidence>
<reference evidence="10" key="1">
    <citation type="submission" date="2023-06" db="EMBL/GenBank/DDBJ databases">
        <authorList>
            <person name="Delattre M."/>
        </authorList>
    </citation>
    <scope>NUCLEOTIDE SEQUENCE</scope>
    <source>
        <strain evidence="10">AF72</strain>
    </source>
</reference>
<evidence type="ECO:0000256" key="7">
    <source>
        <dbReference type="ARBA" id="ARBA00023136"/>
    </source>
</evidence>
<keyword evidence="8" id="KW-0812">Transmembrane</keyword>
<dbReference type="GO" id="GO:0005765">
    <property type="term" value="C:lysosomal membrane"/>
    <property type="evidence" value="ECO:0007669"/>
    <property type="project" value="UniProtKB-SubCell"/>
</dbReference>
<evidence type="ECO:0000256" key="4">
    <source>
        <dbReference type="ARBA" id="ARBA00005975"/>
    </source>
</evidence>
<evidence type="ECO:0000313" key="10">
    <source>
        <dbReference type="EMBL" id="CAJ0578161.1"/>
    </source>
</evidence>
<gene>
    <name evidence="10" type="ORF">MSPICULIGERA_LOCUS16422</name>
</gene>
<protein>
    <recommendedName>
        <fullName evidence="9">LITAF domain-containing protein</fullName>
    </recommendedName>
</protein>
<dbReference type="InterPro" id="IPR006629">
    <property type="entry name" value="LITAF"/>
</dbReference>
<comment type="caution">
    <text evidence="10">The sequence shown here is derived from an EMBL/GenBank/DDBJ whole genome shotgun (WGS) entry which is preliminary data.</text>
</comment>
<keyword evidence="5" id="KW-0479">Metal-binding</keyword>
<dbReference type="PANTHER" id="PTHR23292">
    <property type="entry name" value="LIPOPOLYSACCHARIDE-INDUCED TUMOR NECROSIS FACTOR-ALPHA FACTOR"/>
    <property type="match status" value="1"/>
</dbReference>
<dbReference type="PROSITE" id="PS51837">
    <property type="entry name" value="LITAF"/>
    <property type="match status" value="1"/>
</dbReference>
<proteinExistence type="inferred from homology"/>
<dbReference type="Proteomes" id="UP001177023">
    <property type="component" value="Unassembled WGS sequence"/>
</dbReference>
<dbReference type="EMBL" id="CATQJA010002653">
    <property type="protein sequence ID" value="CAJ0578161.1"/>
    <property type="molecule type" value="Genomic_DNA"/>
</dbReference>
<dbReference type="SMART" id="SM00714">
    <property type="entry name" value="LITAF"/>
    <property type="match status" value="1"/>
</dbReference>
<keyword evidence="7 8" id="KW-0472">Membrane</keyword>
<feature type="domain" description="LITAF" evidence="9">
    <location>
        <begin position="14"/>
        <end position="101"/>
    </location>
</feature>
<evidence type="ECO:0000313" key="11">
    <source>
        <dbReference type="Proteomes" id="UP001177023"/>
    </source>
</evidence>
<organism evidence="10 11">
    <name type="scientific">Mesorhabditis spiculigera</name>
    <dbReference type="NCBI Taxonomy" id="96644"/>
    <lineage>
        <taxon>Eukaryota</taxon>
        <taxon>Metazoa</taxon>
        <taxon>Ecdysozoa</taxon>
        <taxon>Nematoda</taxon>
        <taxon>Chromadorea</taxon>
        <taxon>Rhabditida</taxon>
        <taxon>Rhabditina</taxon>
        <taxon>Rhabditomorpha</taxon>
        <taxon>Rhabditoidea</taxon>
        <taxon>Rhabditidae</taxon>
        <taxon>Mesorhabditinae</taxon>
        <taxon>Mesorhabditis</taxon>
    </lineage>
</organism>
<keyword evidence="8" id="KW-1133">Transmembrane helix</keyword>
<evidence type="ECO:0000256" key="6">
    <source>
        <dbReference type="ARBA" id="ARBA00022833"/>
    </source>
</evidence>
<comment type="similarity">
    <text evidence="4">Belongs to the CDIP1/LITAF family.</text>
</comment>
<keyword evidence="6" id="KW-0862">Zinc</keyword>
<evidence type="ECO:0000256" key="5">
    <source>
        <dbReference type="ARBA" id="ARBA00022723"/>
    </source>
</evidence>
<dbReference type="GO" id="GO:0008270">
    <property type="term" value="F:zinc ion binding"/>
    <property type="evidence" value="ECO:0007669"/>
    <property type="project" value="TreeGrafter"/>
</dbReference>
<comment type="subcellular location">
    <subcellularLocation>
        <location evidence="2">Endosome membrane</location>
        <topology evidence="2">Peripheral membrane protein</topology>
    </subcellularLocation>
    <subcellularLocation>
        <location evidence="1">Late endosome membrane</location>
    </subcellularLocation>
    <subcellularLocation>
        <location evidence="3">Lysosome membrane</location>
        <topology evidence="3">Peripheral membrane protein</topology>
        <orientation evidence="3">Cytoplasmic side</orientation>
    </subcellularLocation>
</comment>
<evidence type="ECO:0000256" key="1">
    <source>
        <dbReference type="ARBA" id="ARBA00004414"/>
    </source>
</evidence>
<dbReference type="AlphaFoldDB" id="A0AA36G744"/>
<accession>A0AA36G744</accession>
<evidence type="ECO:0000256" key="3">
    <source>
        <dbReference type="ARBA" id="ARBA00004630"/>
    </source>
</evidence>
<evidence type="ECO:0000256" key="8">
    <source>
        <dbReference type="SAM" id="Phobius"/>
    </source>
</evidence>
<keyword evidence="11" id="KW-1185">Reference proteome</keyword>
<feature type="non-terminal residue" evidence="10">
    <location>
        <position position="1"/>
    </location>
</feature>
<feature type="transmembrane region" description="Helical" evidence="8">
    <location>
        <begin position="47"/>
        <end position="75"/>
    </location>
</feature>
<evidence type="ECO:0000259" key="9">
    <source>
        <dbReference type="PROSITE" id="PS51837"/>
    </source>
</evidence>
<dbReference type="PANTHER" id="PTHR23292:SF44">
    <property type="entry name" value="LITAF DOMAIN-CONTAINING PROTEIN"/>
    <property type="match status" value="1"/>
</dbReference>
<name>A0AA36G744_9BILA</name>
<dbReference type="Pfam" id="PF10601">
    <property type="entry name" value="zf-LITAF-like"/>
    <property type="match status" value="1"/>
</dbReference>
<sequence>MSKPIAIHRSASHTPSMLVNSKKYLSDRPQLLDCPRCRHHGDTEVRFVVGFFTYVSFLVILICGVFVLPLFFVWVPFVLDAFKDVEHYCPSCKAWIGTYRRLGKST</sequence>